<feature type="transmembrane region" description="Helical" evidence="7">
    <location>
        <begin position="87"/>
        <end position="108"/>
    </location>
</feature>
<evidence type="ECO:0000256" key="1">
    <source>
        <dbReference type="ARBA" id="ARBA00004141"/>
    </source>
</evidence>
<comment type="caution">
    <text evidence="8">The sequence shown here is derived from an EMBL/GenBank/DDBJ whole genome shotgun (WGS) entry which is preliminary data.</text>
</comment>
<feature type="transmembrane region" description="Helical" evidence="7">
    <location>
        <begin position="128"/>
        <end position="145"/>
    </location>
</feature>
<feature type="transmembrane region" description="Helical" evidence="7">
    <location>
        <begin position="46"/>
        <end position="66"/>
    </location>
</feature>
<evidence type="ECO:0000256" key="5">
    <source>
        <dbReference type="ARBA" id="ARBA00022989"/>
    </source>
</evidence>
<dbReference type="PANTHER" id="PTHR11706">
    <property type="entry name" value="SOLUTE CARRIER PROTEIN FAMILY 11 MEMBER"/>
    <property type="match status" value="1"/>
</dbReference>
<feature type="transmembrane region" description="Helical" evidence="7">
    <location>
        <begin position="239"/>
        <end position="262"/>
    </location>
</feature>
<dbReference type="EMBL" id="APND01000002">
    <property type="protein sequence ID" value="MES1929207.1"/>
    <property type="molecule type" value="Genomic_DNA"/>
</dbReference>
<keyword evidence="4" id="KW-0769">Symport</keyword>
<evidence type="ECO:0000313" key="8">
    <source>
        <dbReference type="EMBL" id="MES1929207.1"/>
    </source>
</evidence>
<organism evidence="8 9">
    <name type="scientific">Salinisphaera dokdonensis CL-ES53</name>
    <dbReference type="NCBI Taxonomy" id="1304272"/>
    <lineage>
        <taxon>Bacteria</taxon>
        <taxon>Pseudomonadati</taxon>
        <taxon>Pseudomonadota</taxon>
        <taxon>Gammaproteobacteria</taxon>
        <taxon>Salinisphaerales</taxon>
        <taxon>Salinisphaeraceae</taxon>
        <taxon>Salinisphaera</taxon>
    </lineage>
</organism>
<dbReference type="InterPro" id="IPR001046">
    <property type="entry name" value="NRAMP_fam"/>
</dbReference>
<dbReference type="Pfam" id="PF01566">
    <property type="entry name" value="Nramp"/>
    <property type="match status" value="1"/>
</dbReference>
<name>A0ABV2B004_9GAMM</name>
<dbReference type="RefSeq" id="WP_353110698.1">
    <property type="nucleotide sequence ID" value="NZ_APND01000002.1"/>
</dbReference>
<dbReference type="PRINTS" id="PR00447">
    <property type="entry name" value="NATRESASSCMP"/>
</dbReference>
<evidence type="ECO:0000313" key="9">
    <source>
        <dbReference type="Proteomes" id="UP001460888"/>
    </source>
</evidence>
<dbReference type="PANTHER" id="PTHR11706:SF33">
    <property type="entry name" value="NATURAL RESISTANCE-ASSOCIATED MACROPHAGE PROTEIN 2"/>
    <property type="match status" value="1"/>
</dbReference>
<evidence type="ECO:0000256" key="4">
    <source>
        <dbReference type="ARBA" id="ARBA00022847"/>
    </source>
</evidence>
<comment type="subcellular location">
    <subcellularLocation>
        <location evidence="1">Membrane</location>
        <topology evidence="1">Multi-pass membrane protein</topology>
    </subcellularLocation>
</comment>
<dbReference type="NCBIfam" id="NF037982">
    <property type="entry name" value="Nramp_1"/>
    <property type="match status" value="1"/>
</dbReference>
<evidence type="ECO:0000256" key="2">
    <source>
        <dbReference type="ARBA" id="ARBA00022448"/>
    </source>
</evidence>
<evidence type="ECO:0000256" key="7">
    <source>
        <dbReference type="SAM" id="Phobius"/>
    </source>
</evidence>
<feature type="transmembrane region" description="Helical" evidence="7">
    <location>
        <begin position="325"/>
        <end position="345"/>
    </location>
</feature>
<feature type="transmembrane region" description="Helical" evidence="7">
    <location>
        <begin position="154"/>
        <end position="173"/>
    </location>
</feature>
<evidence type="ECO:0000256" key="3">
    <source>
        <dbReference type="ARBA" id="ARBA00022692"/>
    </source>
</evidence>
<sequence length="417" mass="43094">MPLCHAEDVMLKRLKQFGPGLLVAAAFIGPGTVTTASVAGAETGYALLWALAFSIFATIVLQEMSARLGIVSRLGLGQALRESFDHPLFKGLAVALVLVAIGFGTAAFETGNITGAALGLETVVGLPTRVWALIVGASAFALLATGRYQLIERVLIALVLTMSVVFLLTAIIVKPDIGALLSGLFAPGIPSGSVLTVIALVGTTVVTYNFFLHSAAVQDKWPEQIATDTALTESRRDTIISIILGGAITLAIVITAAAAFFATQTPIEDAGQMATQLEPLLGVSAKWFFAIGLFAAGMTSSVTAPLAAAYAVTGALGLKPDLASLPFRAVWAVIILIGTGFAWFGTSPVQAIVVAQAANGVLLPLVALFLLRVMNRSALLGRYRNGVLGNILGAIVLFVATGLGVYTLLSVFGVVSS</sequence>
<keyword evidence="9" id="KW-1185">Reference proteome</keyword>
<feature type="transmembrane region" description="Helical" evidence="7">
    <location>
        <begin position="391"/>
        <end position="415"/>
    </location>
</feature>
<protein>
    <submittedName>
        <fullName evidence="8">Natural resistance-associated macrophage protein</fullName>
    </submittedName>
</protein>
<feature type="transmembrane region" description="Helical" evidence="7">
    <location>
        <begin position="287"/>
        <end position="313"/>
    </location>
</feature>
<keyword evidence="2" id="KW-0813">Transport</keyword>
<keyword evidence="5 7" id="KW-1133">Transmembrane helix</keyword>
<feature type="transmembrane region" description="Helical" evidence="7">
    <location>
        <begin position="351"/>
        <end position="371"/>
    </location>
</feature>
<gene>
    <name evidence="8" type="ORF">SADO_08122</name>
</gene>
<keyword evidence="3 7" id="KW-0812">Transmembrane</keyword>
<dbReference type="Proteomes" id="UP001460888">
    <property type="component" value="Unassembled WGS sequence"/>
</dbReference>
<reference evidence="8 9" key="1">
    <citation type="submission" date="2013-03" db="EMBL/GenBank/DDBJ databases">
        <title>Salinisphaera dokdonensis CL-ES53 Genome Sequencing.</title>
        <authorList>
            <person name="Li C."/>
            <person name="Lai Q."/>
            <person name="Shao Z."/>
        </authorList>
    </citation>
    <scope>NUCLEOTIDE SEQUENCE [LARGE SCALE GENOMIC DNA]</scope>
    <source>
        <strain evidence="8 9">CL-ES53</strain>
    </source>
</reference>
<proteinExistence type="predicted"/>
<evidence type="ECO:0000256" key="6">
    <source>
        <dbReference type="ARBA" id="ARBA00023136"/>
    </source>
</evidence>
<accession>A0ABV2B004</accession>
<keyword evidence="6 7" id="KW-0472">Membrane</keyword>
<feature type="transmembrane region" description="Helical" evidence="7">
    <location>
        <begin position="193"/>
        <end position="212"/>
    </location>
</feature>
<feature type="transmembrane region" description="Helical" evidence="7">
    <location>
        <begin position="21"/>
        <end position="40"/>
    </location>
</feature>